<protein>
    <submittedName>
        <fullName evidence="1">Uncharacterized protein</fullName>
    </submittedName>
</protein>
<evidence type="ECO:0000313" key="2">
    <source>
        <dbReference type="Proteomes" id="UP001303614"/>
    </source>
</evidence>
<feature type="non-terminal residue" evidence="1">
    <location>
        <position position="1"/>
    </location>
</feature>
<organism evidence="1 2">
    <name type="scientific">Xanthomonas floridensis</name>
    <dbReference type="NCBI Taxonomy" id="1843580"/>
    <lineage>
        <taxon>Bacteria</taxon>
        <taxon>Pseudomonadati</taxon>
        <taxon>Pseudomonadota</taxon>
        <taxon>Gammaproteobacteria</taxon>
        <taxon>Lysobacterales</taxon>
        <taxon>Lysobacteraceae</taxon>
        <taxon>Xanthomonas</taxon>
    </lineage>
</organism>
<name>A0ABU5Q3S6_9XANT</name>
<accession>A0ABU5Q3S6</accession>
<evidence type="ECO:0000313" key="1">
    <source>
        <dbReference type="EMBL" id="MEA5126486.1"/>
    </source>
</evidence>
<reference evidence="1 2" key="1">
    <citation type="submission" date="2023-12" db="EMBL/GenBank/DDBJ databases">
        <title>Genome sequencing of Xanthomonas floridensis.</title>
        <authorList>
            <person name="Greer S."/>
            <person name="Harrison J."/>
            <person name="Grant M."/>
            <person name="Vicente J."/>
            <person name="Studholme D."/>
        </authorList>
    </citation>
    <scope>NUCLEOTIDE SEQUENCE [LARGE SCALE GENOMIC DNA]</scope>
    <source>
        <strain evidence="1 2">WHRI 8848</strain>
    </source>
</reference>
<keyword evidence="2" id="KW-1185">Reference proteome</keyword>
<sequence length="263" mass="29003">SRSSARFVDPLWQYQMELFRPSLRRLQTRGQVGNDLSSTEQDRINEFLRSDDGRTFVQALNDQQVERKWQAVGEPLSEIGWLQNLNRTHPGEAAEIVAVTSKLYNQNQSRGTLLVDTLKQSTGMTPDSVRDWVGNQGINDLNPDVRAAITSGRDATARGVGLVNALELGQGQGSEEWRTQVREANNPALARGFNSEPSLQLFDAMFRDPANGARILARMDTQTPGTPLAISGGNELARAEISQVRVDRQGHLSVTDPAGEVHT</sequence>
<gene>
    <name evidence="1" type="ORF">VB146_22090</name>
</gene>
<dbReference type="RefSeq" id="WP_323210242.1">
    <property type="nucleotide sequence ID" value="NZ_JAYFSO010000047.1"/>
</dbReference>
<proteinExistence type="predicted"/>
<dbReference type="Proteomes" id="UP001303614">
    <property type="component" value="Unassembled WGS sequence"/>
</dbReference>
<comment type="caution">
    <text evidence="1">The sequence shown here is derived from an EMBL/GenBank/DDBJ whole genome shotgun (WGS) entry which is preliminary data.</text>
</comment>
<dbReference type="EMBL" id="JAYFSO010000047">
    <property type="protein sequence ID" value="MEA5126486.1"/>
    <property type="molecule type" value="Genomic_DNA"/>
</dbReference>